<accession>A0A0U4NDV8</accession>
<dbReference type="EC" id="1.2.1.-" evidence="4"/>
<dbReference type="EMBL" id="AP017312">
    <property type="protein sequence ID" value="BAU27092.1"/>
    <property type="molecule type" value="Genomic_DNA"/>
</dbReference>
<dbReference type="Pfam" id="PF00106">
    <property type="entry name" value="adh_short"/>
    <property type="match status" value="1"/>
</dbReference>
<dbReference type="Proteomes" id="UP000217696">
    <property type="component" value="Chromosome"/>
</dbReference>
<comment type="similarity">
    <text evidence="1 3">Belongs to the short-chain dehydrogenases/reductases (SDR) family.</text>
</comment>
<evidence type="ECO:0000313" key="5">
    <source>
        <dbReference type="Proteomes" id="UP000217696"/>
    </source>
</evidence>
<evidence type="ECO:0000256" key="3">
    <source>
        <dbReference type="RuleBase" id="RU000363"/>
    </source>
</evidence>
<dbReference type="InterPro" id="IPR002347">
    <property type="entry name" value="SDR_fam"/>
</dbReference>
<dbReference type="PANTHER" id="PTHR44196:SF1">
    <property type="entry name" value="DEHYDROGENASE_REDUCTASE SDR FAMILY MEMBER 7B"/>
    <property type="match status" value="1"/>
</dbReference>
<evidence type="ECO:0000313" key="4">
    <source>
        <dbReference type="EMBL" id="BAU27092.1"/>
    </source>
</evidence>
<sequence>MLGEQFVISVHRYHYGGIMYKYSFLENILFPPTYLKNNKLRYKLKGKTVLITGASSGIGKELAYLLADIHTHLILVARREEQLSTMKKEIEMKAAKVSIFRADLRNQEDMEGLLAFLHHMPDGLDFVVSNAGISIRRSINRSLDRYHDFTRTMAINYFAPVQLLLSIIPLLQKNQGHVINISTVNVMLLPLPYWAAYQASKSAFDTWFRSAAPELNAMGISTTSIYLPLVKTPMIIPTTAYQKFPAMCPTHVAKIIGKSMYTKRKVYKPWWFIFGQWASISFRGIWENSMPRVLRKKRGE</sequence>
<dbReference type="SUPFAM" id="SSF51735">
    <property type="entry name" value="NAD(P)-binding Rossmann-fold domains"/>
    <property type="match status" value="1"/>
</dbReference>
<protein>
    <submittedName>
        <fullName evidence="4">Fatty acyl-CoA reductase</fullName>
        <ecNumber evidence="4">1.2.1.-</ecNumber>
    </submittedName>
</protein>
<dbReference type="RefSeq" id="WP_231956164.1">
    <property type="nucleotide sequence ID" value="NZ_AP017312.1"/>
</dbReference>
<keyword evidence="2 4" id="KW-0560">Oxidoreductase</keyword>
<keyword evidence="5" id="KW-1185">Reference proteome</keyword>
<dbReference type="PANTHER" id="PTHR44196">
    <property type="entry name" value="DEHYDROGENASE/REDUCTASE SDR FAMILY MEMBER 7B"/>
    <property type="match status" value="1"/>
</dbReference>
<dbReference type="AlphaFoldDB" id="A0A0U4NDV8"/>
<evidence type="ECO:0000256" key="1">
    <source>
        <dbReference type="ARBA" id="ARBA00006484"/>
    </source>
</evidence>
<organism evidence="4 5">
    <name type="scientific">Aneurinibacillus soli</name>
    <dbReference type="NCBI Taxonomy" id="1500254"/>
    <lineage>
        <taxon>Bacteria</taxon>
        <taxon>Bacillati</taxon>
        <taxon>Bacillota</taxon>
        <taxon>Bacilli</taxon>
        <taxon>Bacillales</taxon>
        <taxon>Paenibacillaceae</taxon>
        <taxon>Aneurinibacillus group</taxon>
        <taxon>Aneurinibacillus</taxon>
    </lineage>
</organism>
<proteinExistence type="inferred from homology"/>
<dbReference type="InterPro" id="IPR036291">
    <property type="entry name" value="NAD(P)-bd_dom_sf"/>
</dbReference>
<gene>
    <name evidence="4" type="primary">acr1</name>
    <name evidence="4" type="ORF">CB4_01261</name>
</gene>
<dbReference type="PRINTS" id="PR00081">
    <property type="entry name" value="GDHRDH"/>
</dbReference>
<reference evidence="4 5" key="1">
    <citation type="submission" date="2015-12" db="EMBL/GenBank/DDBJ databases">
        <title>Genome sequence of Aneurinibacillus soli.</title>
        <authorList>
            <person name="Lee J.S."/>
            <person name="Lee K.C."/>
            <person name="Kim K.K."/>
            <person name="Lee B.W."/>
        </authorList>
    </citation>
    <scope>NUCLEOTIDE SEQUENCE [LARGE SCALE GENOMIC DNA]</scope>
    <source>
        <strain evidence="4 5">CB4</strain>
    </source>
</reference>
<name>A0A0U4NDV8_9BACL</name>
<dbReference type="Gene3D" id="3.40.50.720">
    <property type="entry name" value="NAD(P)-binding Rossmann-like Domain"/>
    <property type="match status" value="1"/>
</dbReference>
<dbReference type="PRINTS" id="PR00080">
    <property type="entry name" value="SDRFAMILY"/>
</dbReference>
<dbReference type="KEGG" id="asoc:CB4_01261"/>
<dbReference type="GO" id="GO:0016491">
    <property type="term" value="F:oxidoreductase activity"/>
    <property type="evidence" value="ECO:0007669"/>
    <property type="project" value="UniProtKB-KW"/>
</dbReference>
<evidence type="ECO:0000256" key="2">
    <source>
        <dbReference type="ARBA" id="ARBA00023002"/>
    </source>
</evidence>
<dbReference type="GO" id="GO:0016020">
    <property type="term" value="C:membrane"/>
    <property type="evidence" value="ECO:0007669"/>
    <property type="project" value="TreeGrafter"/>
</dbReference>